<feature type="region of interest" description="Disordered" evidence="1">
    <location>
        <begin position="19"/>
        <end position="93"/>
    </location>
</feature>
<feature type="compositionally biased region" description="Low complexity" evidence="1">
    <location>
        <begin position="37"/>
        <end position="58"/>
    </location>
</feature>
<feature type="compositionally biased region" description="Acidic residues" evidence="1">
    <location>
        <begin position="59"/>
        <end position="87"/>
    </location>
</feature>
<dbReference type="AlphaFoldDB" id="A0A4R6UBU8"/>
<keyword evidence="4" id="KW-1185">Reference proteome</keyword>
<dbReference type="Proteomes" id="UP000295632">
    <property type="component" value="Unassembled WGS sequence"/>
</dbReference>
<feature type="chain" id="PRO_5039487189" evidence="2">
    <location>
        <begin position="24"/>
        <end position="93"/>
    </location>
</feature>
<proteinExistence type="predicted"/>
<dbReference type="PROSITE" id="PS51257">
    <property type="entry name" value="PROKAR_LIPOPROTEIN"/>
    <property type="match status" value="1"/>
</dbReference>
<dbReference type="RefSeq" id="WP_133579112.1">
    <property type="nucleotide sequence ID" value="NZ_SNYJ01000002.1"/>
</dbReference>
<organism evidence="3 4">
    <name type="scientific">Aureibacillus halotolerans</name>
    <dbReference type="NCBI Taxonomy" id="1508390"/>
    <lineage>
        <taxon>Bacteria</taxon>
        <taxon>Bacillati</taxon>
        <taxon>Bacillota</taxon>
        <taxon>Bacilli</taxon>
        <taxon>Bacillales</taxon>
        <taxon>Bacillaceae</taxon>
        <taxon>Aureibacillus</taxon>
    </lineage>
</organism>
<protein>
    <submittedName>
        <fullName evidence="3">Uncharacterized protein</fullName>
    </submittedName>
</protein>
<dbReference type="EMBL" id="SNYJ01000002">
    <property type="protein sequence ID" value="TDQ42225.1"/>
    <property type="molecule type" value="Genomic_DNA"/>
</dbReference>
<evidence type="ECO:0000313" key="4">
    <source>
        <dbReference type="Proteomes" id="UP000295632"/>
    </source>
</evidence>
<evidence type="ECO:0000313" key="3">
    <source>
        <dbReference type="EMBL" id="TDQ42225.1"/>
    </source>
</evidence>
<gene>
    <name evidence="3" type="ORF">EV213_102256</name>
</gene>
<comment type="caution">
    <text evidence="3">The sequence shown here is derived from an EMBL/GenBank/DDBJ whole genome shotgun (WGS) entry which is preliminary data.</text>
</comment>
<name>A0A4R6UBU8_9BACI</name>
<reference evidence="3 4" key="1">
    <citation type="submission" date="2019-03" db="EMBL/GenBank/DDBJ databases">
        <title>Genomic Encyclopedia of Type Strains, Phase IV (KMG-IV): sequencing the most valuable type-strain genomes for metagenomic binning, comparative biology and taxonomic classification.</title>
        <authorList>
            <person name="Goeker M."/>
        </authorList>
    </citation>
    <scope>NUCLEOTIDE SEQUENCE [LARGE SCALE GENOMIC DNA]</scope>
    <source>
        <strain evidence="3 4">DSM 28697</strain>
    </source>
</reference>
<evidence type="ECO:0000256" key="1">
    <source>
        <dbReference type="SAM" id="MobiDB-lite"/>
    </source>
</evidence>
<evidence type="ECO:0000256" key="2">
    <source>
        <dbReference type="SAM" id="SignalP"/>
    </source>
</evidence>
<accession>A0A4R6UBU8</accession>
<keyword evidence="2" id="KW-0732">Signal</keyword>
<sequence length="93" mass="8973">MNKKIVFSSAVLAFGLLAGCSSGGEEPAGGTDTEVPAGTDETTGTDDAATDETTGTDDAATDDATDDAATDDASDDAATEGADEATDSDSSGS</sequence>
<feature type="signal peptide" evidence="2">
    <location>
        <begin position="1"/>
        <end position="23"/>
    </location>
</feature>